<comment type="caution">
    <text evidence="2">The sequence shown here is derived from an EMBL/GenBank/DDBJ whole genome shotgun (WGS) entry which is preliminary data.</text>
</comment>
<dbReference type="PANTHER" id="PTHR11440">
    <property type="entry name" value="LECITHIN-CHOLESTEROL ACYLTRANSFERASE-RELATED"/>
    <property type="match status" value="1"/>
</dbReference>
<gene>
    <name evidence="2" type="primary">Necator_chrI.g527</name>
    <name evidence="2" type="ORF">RB195_004405</name>
</gene>
<accession>A0ABR1BHU3</accession>
<evidence type="ECO:0000313" key="2">
    <source>
        <dbReference type="EMBL" id="KAK6726067.1"/>
    </source>
</evidence>
<keyword evidence="1" id="KW-0732">Signal</keyword>
<evidence type="ECO:0008006" key="4">
    <source>
        <dbReference type="Google" id="ProtNLM"/>
    </source>
</evidence>
<evidence type="ECO:0000313" key="3">
    <source>
        <dbReference type="Proteomes" id="UP001303046"/>
    </source>
</evidence>
<dbReference type="InterPro" id="IPR003386">
    <property type="entry name" value="LACT/PDAT_acylTrfase"/>
</dbReference>
<sequence length="421" mass="46799">MLHGLLNLLLLFCCFTFASGDVAHVFHPVILIPGVAGSQLEANLTGKPDVVHPLCLRRTHKFFDLWLNLEKLLPIAIECLAHNLMLQTNSETGEVSSMPGVDIRVSGFGTSSSVEFLDKSRAAPGMYFFLLVENLVKWGLRRDVNITGAPYDFRLAPEHLGVYYQELKALVERSYDNAGYRQVVLIGHSMGNLVALHFFTKIVDQAWKNKYIKGLISIGSPWGGSMKTLQTYASGYNFDVPNFILNPMKLRPAQRTFTSLASLFPTRMAWGGNELMTTVGNRNYTLADMPEFFSYLEYETGWKQIGRLGIVDRTLAAPGVMVHCIFGVGLPTINRLVWSSSAFPHKQPLEIRKGTGDGTVEEKSSELCKHWNPGNNAGKKVTVHRIDGGDHMHTIHHPTTIEIVRQVVISSNQATTTSPLT</sequence>
<organism evidence="2 3">
    <name type="scientific">Necator americanus</name>
    <name type="common">Human hookworm</name>
    <dbReference type="NCBI Taxonomy" id="51031"/>
    <lineage>
        <taxon>Eukaryota</taxon>
        <taxon>Metazoa</taxon>
        <taxon>Ecdysozoa</taxon>
        <taxon>Nematoda</taxon>
        <taxon>Chromadorea</taxon>
        <taxon>Rhabditida</taxon>
        <taxon>Rhabditina</taxon>
        <taxon>Rhabditomorpha</taxon>
        <taxon>Strongyloidea</taxon>
        <taxon>Ancylostomatidae</taxon>
        <taxon>Bunostominae</taxon>
        <taxon>Necator</taxon>
    </lineage>
</organism>
<dbReference type="Proteomes" id="UP001303046">
    <property type="component" value="Unassembled WGS sequence"/>
</dbReference>
<dbReference type="Gene3D" id="3.40.50.1820">
    <property type="entry name" value="alpha/beta hydrolase"/>
    <property type="match status" value="2"/>
</dbReference>
<dbReference type="InterPro" id="IPR029058">
    <property type="entry name" value="AB_hydrolase_fold"/>
</dbReference>
<reference evidence="2 3" key="1">
    <citation type="submission" date="2023-08" db="EMBL/GenBank/DDBJ databases">
        <title>A Necator americanus chromosomal reference genome.</title>
        <authorList>
            <person name="Ilik V."/>
            <person name="Petrzelkova K.J."/>
            <person name="Pardy F."/>
            <person name="Fuh T."/>
            <person name="Niatou-Singa F.S."/>
            <person name="Gouil Q."/>
            <person name="Baker L."/>
            <person name="Ritchie M.E."/>
            <person name="Jex A.R."/>
            <person name="Gazzola D."/>
            <person name="Li H."/>
            <person name="Toshio Fujiwara R."/>
            <person name="Zhan B."/>
            <person name="Aroian R.V."/>
            <person name="Pafco B."/>
            <person name="Schwarz E.M."/>
        </authorList>
    </citation>
    <scope>NUCLEOTIDE SEQUENCE [LARGE SCALE GENOMIC DNA]</scope>
    <source>
        <strain evidence="2 3">Aroian</strain>
        <tissue evidence="2">Whole animal</tissue>
    </source>
</reference>
<feature type="signal peptide" evidence="1">
    <location>
        <begin position="1"/>
        <end position="20"/>
    </location>
</feature>
<proteinExistence type="predicted"/>
<dbReference type="SUPFAM" id="SSF53474">
    <property type="entry name" value="alpha/beta-Hydrolases"/>
    <property type="match status" value="1"/>
</dbReference>
<protein>
    <recommendedName>
        <fullName evidence="4">Lecithin:cholesterol acyltransferase</fullName>
    </recommendedName>
</protein>
<keyword evidence="3" id="KW-1185">Reference proteome</keyword>
<dbReference type="EMBL" id="JAVFWL010000001">
    <property type="protein sequence ID" value="KAK6726067.1"/>
    <property type="molecule type" value="Genomic_DNA"/>
</dbReference>
<feature type="chain" id="PRO_5046419881" description="Lecithin:cholesterol acyltransferase" evidence="1">
    <location>
        <begin position="21"/>
        <end position="421"/>
    </location>
</feature>
<evidence type="ECO:0000256" key="1">
    <source>
        <dbReference type="SAM" id="SignalP"/>
    </source>
</evidence>
<name>A0ABR1BHU3_NECAM</name>
<dbReference type="Pfam" id="PF02450">
    <property type="entry name" value="LCAT"/>
    <property type="match status" value="1"/>
</dbReference>